<dbReference type="HOGENOM" id="CLU_057473_2_1_6"/>
<evidence type="ECO:0000256" key="4">
    <source>
        <dbReference type="ARBA" id="ARBA00022729"/>
    </source>
</evidence>
<dbReference type="InterPro" id="IPR027385">
    <property type="entry name" value="Beta-barrel_OMP"/>
</dbReference>
<evidence type="ECO:0000256" key="5">
    <source>
        <dbReference type="ARBA" id="ARBA00023136"/>
    </source>
</evidence>
<dbReference type="PANTHER" id="PTHR35892:SF2">
    <property type="entry name" value="OUTER MEMBRANE PROTEIN PAGN"/>
    <property type="match status" value="1"/>
</dbReference>
<dbReference type="InterPro" id="IPR011250">
    <property type="entry name" value="OMP/PagP_B-barrel"/>
</dbReference>
<evidence type="ECO:0000256" key="2">
    <source>
        <dbReference type="ARBA" id="ARBA00022452"/>
    </source>
</evidence>
<evidence type="ECO:0000256" key="6">
    <source>
        <dbReference type="SAM" id="SignalP"/>
    </source>
</evidence>
<name>V2UWK9_9GAMM</name>
<comment type="subcellular location">
    <subcellularLocation>
        <location evidence="1">Cell outer membrane</location>
        <topology evidence="1">Multi-pass membrane protein</topology>
    </subcellularLocation>
</comment>
<keyword evidence="4 6" id="KW-0732">Signal</keyword>
<reference evidence="8 9" key="1">
    <citation type="submission" date="2013-10" db="EMBL/GenBank/DDBJ databases">
        <title>The Genome Sequence of Acinetobacter brisouii CIP 110357.</title>
        <authorList>
            <consortium name="The Broad Institute Genomics Platform"/>
            <consortium name="The Broad Institute Genome Sequencing Center for Infectious Disease"/>
            <person name="Cerqueira G."/>
            <person name="Feldgarden M."/>
            <person name="Courvalin P."/>
            <person name="Grillot-Courvalin C."/>
            <person name="Clermont D."/>
            <person name="Rocha E."/>
            <person name="Yoon E.-J."/>
            <person name="Nemec A."/>
            <person name="Young S.K."/>
            <person name="Zeng Q."/>
            <person name="Gargeya S."/>
            <person name="Fitzgerald M."/>
            <person name="Abouelleil A."/>
            <person name="Alvarado L."/>
            <person name="Berlin A.M."/>
            <person name="Chapman S.B."/>
            <person name="Gainer-Dewar J."/>
            <person name="Goldberg J."/>
            <person name="Gnerre S."/>
            <person name="Griggs A."/>
            <person name="Gujja S."/>
            <person name="Hansen M."/>
            <person name="Howarth C."/>
            <person name="Imamovic A."/>
            <person name="Ireland A."/>
            <person name="Larimer J."/>
            <person name="McCowan C."/>
            <person name="Murphy C."/>
            <person name="Pearson M."/>
            <person name="Poon T.W."/>
            <person name="Priest M."/>
            <person name="Roberts A."/>
            <person name="Saif S."/>
            <person name="Shea T."/>
            <person name="Sykes S."/>
            <person name="Wortman J."/>
            <person name="Nusbaum C."/>
            <person name="Birren B."/>
        </authorList>
    </citation>
    <scope>NUCLEOTIDE SEQUENCE [LARGE SCALE GENOMIC DNA]</scope>
    <source>
        <strain evidence="8 9">CIP 110357</strain>
    </source>
</reference>
<evidence type="ECO:0000256" key="3">
    <source>
        <dbReference type="ARBA" id="ARBA00022692"/>
    </source>
</evidence>
<dbReference type="OrthoDB" id="6101900at2"/>
<dbReference type="GO" id="GO:0009279">
    <property type="term" value="C:cell outer membrane"/>
    <property type="evidence" value="ECO:0007669"/>
    <property type="project" value="UniProtKB-SubCell"/>
</dbReference>
<sequence length="257" mass="27626">MKKLTLSVIALSCFTASVSSHAATLAESAYVSAKFGASSVSNYDNKSSFTYNTVATSKSETSSVKLSDDSKTVFTGNIAYGVNFAPTYNVPVRLEVEYAYHGKAALHSSVSGSPVLSVSSLNIDNINYKHDLTLQSYMLNGYYDFTNHSRFTPYLSAGVGLAHTKLKTGAVLTSSTAIIEDGIGSNTKSHIALGVGAGFAYEINPKLHLDLGYRYLNGGNVTNRLHYINKSTSDTVEVENKVKVDAHDVTLGLRYAF</sequence>
<organism evidence="8 9">
    <name type="scientific">Acinetobacter brisouii CIP 110357</name>
    <dbReference type="NCBI Taxonomy" id="1341683"/>
    <lineage>
        <taxon>Bacteria</taxon>
        <taxon>Pseudomonadati</taxon>
        <taxon>Pseudomonadota</taxon>
        <taxon>Gammaproteobacteria</taxon>
        <taxon>Moraxellales</taxon>
        <taxon>Moraxellaceae</taxon>
        <taxon>Acinetobacter</taxon>
    </lineage>
</organism>
<dbReference type="RefSeq" id="WP_004898942.1">
    <property type="nucleotide sequence ID" value="NZ_BBTI01000003.1"/>
</dbReference>
<dbReference type="SUPFAM" id="SSF56925">
    <property type="entry name" value="OMPA-like"/>
    <property type="match status" value="1"/>
</dbReference>
<evidence type="ECO:0000313" key="8">
    <source>
        <dbReference type="EMBL" id="ESK52996.1"/>
    </source>
</evidence>
<feature type="chain" id="PRO_5004709992" description="Outer membrane protein beta-barrel domain-containing protein" evidence="6">
    <location>
        <begin position="23"/>
        <end position="257"/>
    </location>
</feature>
<keyword evidence="2" id="KW-1134">Transmembrane beta strand</keyword>
<evidence type="ECO:0000259" key="7">
    <source>
        <dbReference type="Pfam" id="PF13505"/>
    </source>
</evidence>
<keyword evidence="5" id="KW-0472">Membrane</keyword>
<dbReference type="Gene3D" id="2.40.160.20">
    <property type="match status" value="1"/>
</dbReference>
<accession>V2UWK9</accession>
<dbReference type="Proteomes" id="UP000018418">
    <property type="component" value="Unassembled WGS sequence"/>
</dbReference>
<dbReference type="Pfam" id="PF13505">
    <property type="entry name" value="OMP_b-brl"/>
    <property type="match status" value="1"/>
</dbReference>
<dbReference type="PATRIC" id="fig|1341683.3.peg.102"/>
<keyword evidence="3" id="KW-0812">Transmembrane</keyword>
<dbReference type="EMBL" id="AYEU01000001">
    <property type="protein sequence ID" value="ESK52996.1"/>
    <property type="molecule type" value="Genomic_DNA"/>
</dbReference>
<comment type="caution">
    <text evidence="8">The sequence shown here is derived from an EMBL/GenBank/DDBJ whole genome shotgun (WGS) entry which is preliminary data.</text>
</comment>
<dbReference type="AlphaFoldDB" id="V2UWK9"/>
<evidence type="ECO:0000313" key="9">
    <source>
        <dbReference type="Proteomes" id="UP000018418"/>
    </source>
</evidence>
<gene>
    <name evidence="8" type="ORF">P255_00102</name>
</gene>
<proteinExistence type="predicted"/>
<protein>
    <recommendedName>
        <fullName evidence="7">Outer membrane protein beta-barrel domain-containing protein</fullName>
    </recommendedName>
</protein>
<keyword evidence="9" id="KW-1185">Reference proteome</keyword>
<evidence type="ECO:0000256" key="1">
    <source>
        <dbReference type="ARBA" id="ARBA00004571"/>
    </source>
</evidence>
<feature type="domain" description="Outer membrane protein beta-barrel" evidence="7">
    <location>
        <begin position="10"/>
        <end position="257"/>
    </location>
</feature>
<feature type="signal peptide" evidence="6">
    <location>
        <begin position="1"/>
        <end position="22"/>
    </location>
</feature>
<dbReference type="PANTHER" id="PTHR35892">
    <property type="entry name" value="OUTER MEMBRANE PROTEIN PAGN-RELATED"/>
    <property type="match status" value="1"/>
</dbReference>
<dbReference type="InterPro" id="IPR051723">
    <property type="entry name" value="Bact_OM_Invasion-Related"/>
</dbReference>